<keyword evidence="1" id="KW-1133">Transmembrane helix</keyword>
<accession>A0A2H0V1Q6</accession>
<evidence type="ECO:0000256" key="1">
    <source>
        <dbReference type="SAM" id="Phobius"/>
    </source>
</evidence>
<name>A0A2H0V1Q6_9BACT</name>
<feature type="transmembrane region" description="Helical" evidence="1">
    <location>
        <begin position="47"/>
        <end position="66"/>
    </location>
</feature>
<reference evidence="3" key="1">
    <citation type="submission" date="2017-09" db="EMBL/GenBank/DDBJ databases">
        <title>Depth-based differentiation of microbial function through sediment-hosted aquifers and enrichment of novel symbionts in the deep terrestrial subsurface.</title>
        <authorList>
            <person name="Probst A.J."/>
            <person name="Ladd B."/>
            <person name="Jarett J.K."/>
            <person name="Geller-Mcgrath D.E."/>
            <person name="Sieber C.M.K."/>
            <person name="Emerson J.B."/>
            <person name="Anantharaman K."/>
            <person name="Thomas B.C."/>
            <person name="Malmstrom R."/>
            <person name="Stieglmeier M."/>
            <person name="Klingl A."/>
            <person name="Woyke T."/>
            <person name="Ryan C.M."/>
            <person name="Banfield J.F."/>
        </authorList>
    </citation>
    <scope>NUCLEOTIDE SEQUENCE [LARGE SCALE GENOMIC DNA]</scope>
</reference>
<feature type="transmembrane region" description="Helical" evidence="1">
    <location>
        <begin position="21"/>
        <end position="41"/>
    </location>
</feature>
<proteinExistence type="predicted"/>
<dbReference type="EMBL" id="PFAR01000037">
    <property type="protein sequence ID" value="PIR93026.1"/>
    <property type="molecule type" value="Genomic_DNA"/>
</dbReference>
<gene>
    <name evidence="2" type="ORF">COT99_03095</name>
</gene>
<keyword evidence="1" id="KW-0472">Membrane</keyword>
<evidence type="ECO:0000313" key="2">
    <source>
        <dbReference type="EMBL" id="PIR93026.1"/>
    </source>
</evidence>
<sequence length="68" mass="7722">MFLSRKSPLEQALKKITPLDLVLIKLSALFAGLFLASLIPEFTEVEWYWYLALAIILAAKPLGIIYKK</sequence>
<protein>
    <submittedName>
        <fullName evidence="2">Uncharacterized protein</fullName>
    </submittedName>
</protein>
<keyword evidence="1" id="KW-0812">Transmembrane</keyword>
<evidence type="ECO:0000313" key="3">
    <source>
        <dbReference type="Proteomes" id="UP000228626"/>
    </source>
</evidence>
<comment type="caution">
    <text evidence="2">The sequence shown here is derived from an EMBL/GenBank/DDBJ whole genome shotgun (WGS) entry which is preliminary data.</text>
</comment>
<dbReference type="AlphaFoldDB" id="A0A2H0V1Q6"/>
<organism evidence="2 3">
    <name type="scientific">Candidatus Falkowbacteria bacterium CG10_big_fil_rev_8_21_14_0_10_43_10</name>
    <dbReference type="NCBI Taxonomy" id="1974567"/>
    <lineage>
        <taxon>Bacteria</taxon>
        <taxon>Candidatus Falkowiibacteriota</taxon>
    </lineage>
</organism>
<dbReference type="Proteomes" id="UP000228626">
    <property type="component" value="Unassembled WGS sequence"/>
</dbReference>